<accession>A0A0L6VYD7</accession>
<dbReference type="InterPro" id="IPR022477">
    <property type="entry name" value="Spore_YqfC"/>
</dbReference>
<dbReference type="Proteomes" id="UP000037175">
    <property type="component" value="Unassembled WGS sequence"/>
</dbReference>
<evidence type="ECO:0000313" key="2">
    <source>
        <dbReference type="Proteomes" id="UP000037175"/>
    </source>
</evidence>
<dbReference type="NCBIfam" id="TIGR02856">
    <property type="entry name" value="spore_yqfC"/>
    <property type="match status" value="1"/>
</dbReference>
<reference evidence="2" key="1">
    <citation type="submission" date="2015-07" db="EMBL/GenBank/DDBJ databases">
        <title>Complete Genome of Thermincola ferriacetica strain Z-0001T.</title>
        <authorList>
            <person name="Lusk B."/>
            <person name="Badalamenti J.P."/>
            <person name="Parameswaran P."/>
            <person name="Bond D.R."/>
            <person name="Torres C.I."/>
        </authorList>
    </citation>
    <scope>NUCLEOTIDE SEQUENCE [LARGE SCALE GENOMIC DNA]</scope>
    <source>
        <strain evidence="2">Z-0001</strain>
    </source>
</reference>
<comment type="caution">
    <text evidence="1">The sequence shown here is derived from an EMBL/GenBank/DDBJ whole genome shotgun (WGS) entry which is preliminary data.</text>
</comment>
<keyword evidence="2" id="KW-1185">Reference proteome</keyword>
<dbReference type="AlphaFoldDB" id="A0A0L6VYD7"/>
<gene>
    <name evidence="1" type="ORF">Tfer_3126</name>
</gene>
<dbReference type="EMBL" id="LGTE01000035">
    <property type="protein sequence ID" value="KNZ68342.1"/>
    <property type="molecule type" value="Genomic_DNA"/>
</dbReference>
<proteinExistence type="predicted"/>
<organism evidence="1 2">
    <name type="scientific">Thermincola ferriacetica</name>
    <dbReference type="NCBI Taxonomy" id="281456"/>
    <lineage>
        <taxon>Bacteria</taxon>
        <taxon>Bacillati</taxon>
        <taxon>Bacillota</taxon>
        <taxon>Clostridia</taxon>
        <taxon>Eubacteriales</taxon>
        <taxon>Thermincolaceae</taxon>
        <taxon>Thermincola</taxon>
    </lineage>
</organism>
<name>A0A0L6VYD7_9FIRM</name>
<dbReference type="Pfam" id="PF07873">
    <property type="entry name" value="YabP"/>
    <property type="match status" value="1"/>
</dbReference>
<sequence length="94" mass="10662">MSWKDQRRRFGQQFANFLDIPKDVLLDLPKIIMVGNFQVIIENHKGILEYTDTLVRINTSIGEYAITGTDLSLRSILPDEISVEGKIDDIKIGA</sequence>
<evidence type="ECO:0000313" key="1">
    <source>
        <dbReference type="EMBL" id="KNZ68342.1"/>
    </source>
</evidence>
<protein>
    <submittedName>
        <fullName evidence="1">Sporulation protein YqfC</fullName>
    </submittedName>
</protein>
<dbReference type="InterPro" id="IPR022476">
    <property type="entry name" value="Spore_YabP/YqfC"/>
</dbReference>
<dbReference type="RefSeq" id="WP_013121262.1">
    <property type="nucleotide sequence ID" value="NZ_LGTE01000035.1"/>
</dbReference>